<evidence type="ECO:0000313" key="3">
    <source>
        <dbReference type="EMBL" id="GHF87258.1"/>
    </source>
</evidence>
<dbReference type="AlphaFoldDB" id="A0A919BG98"/>
<comment type="caution">
    <text evidence="3">The sequence shown here is derived from an EMBL/GenBank/DDBJ whole genome shotgun (WGS) entry which is preliminary data.</text>
</comment>
<gene>
    <name evidence="3" type="ORF">GCM10017667_14760</name>
</gene>
<feature type="compositionally biased region" description="Low complexity" evidence="1">
    <location>
        <begin position="7"/>
        <end position="24"/>
    </location>
</feature>
<feature type="region of interest" description="Disordered" evidence="1">
    <location>
        <begin position="1"/>
        <end position="145"/>
    </location>
</feature>
<evidence type="ECO:0000256" key="2">
    <source>
        <dbReference type="SAM" id="SignalP"/>
    </source>
</evidence>
<proteinExistence type="predicted"/>
<organism evidence="3 4">
    <name type="scientific">Streptomyces filamentosus</name>
    <name type="common">Streptomyces roseosporus</name>
    <dbReference type="NCBI Taxonomy" id="67294"/>
    <lineage>
        <taxon>Bacteria</taxon>
        <taxon>Bacillati</taxon>
        <taxon>Actinomycetota</taxon>
        <taxon>Actinomycetes</taxon>
        <taxon>Kitasatosporales</taxon>
        <taxon>Streptomycetaceae</taxon>
        <taxon>Streptomyces</taxon>
    </lineage>
</organism>
<dbReference type="RefSeq" id="WP_229915231.1">
    <property type="nucleotide sequence ID" value="NZ_BNBE01000001.1"/>
</dbReference>
<keyword evidence="2" id="KW-0732">Signal</keyword>
<reference evidence="3" key="2">
    <citation type="submission" date="2020-09" db="EMBL/GenBank/DDBJ databases">
        <authorList>
            <person name="Sun Q."/>
            <person name="Ohkuma M."/>
        </authorList>
    </citation>
    <scope>NUCLEOTIDE SEQUENCE</scope>
    <source>
        <strain evidence="3">JCM 4122</strain>
    </source>
</reference>
<dbReference type="Proteomes" id="UP000632849">
    <property type="component" value="Unassembled WGS sequence"/>
</dbReference>
<feature type="signal peptide" evidence="2">
    <location>
        <begin position="1"/>
        <end position="23"/>
    </location>
</feature>
<name>A0A919BG98_STRFL</name>
<feature type="compositionally biased region" description="Polar residues" evidence="1">
    <location>
        <begin position="71"/>
        <end position="84"/>
    </location>
</feature>
<accession>A0A919BG98</accession>
<sequence length="145" mass="14741">MRRSVLCAPSCAVPSAAPPVASAAPPTPGEAARVPFADRCRTEPHGGTVRAADTSAQGTGTVGDKTAIGDSANSANDVPNSGTTEFGGARSTRSPAAGNTPGYDSDVFDLRGAPRDGADRVRVRLGSREDAVRPGAPFPRADVRR</sequence>
<feature type="compositionally biased region" description="Basic and acidic residues" evidence="1">
    <location>
        <begin position="108"/>
        <end position="132"/>
    </location>
</feature>
<protein>
    <submittedName>
        <fullName evidence="3">Uncharacterized protein</fullName>
    </submittedName>
</protein>
<keyword evidence="4" id="KW-1185">Reference proteome</keyword>
<feature type="chain" id="PRO_5037433879" evidence="2">
    <location>
        <begin position="24"/>
        <end position="145"/>
    </location>
</feature>
<evidence type="ECO:0000313" key="4">
    <source>
        <dbReference type="Proteomes" id="UP000632849"/>
    </source>
</evidence>
<dbReference type="EMBL" id="BNBE01000001">
    <property type="protein sequence ID" value="GHF87258.1"/>
    <property type="molecule type" value="Genomic_DNA"/>
</dbReference>
<reference evidence="3" key="1">
    <citation type="journal article" date="2014" name="Int. J. Syst. Evol. Microbiol.">
        <title>Complete genome sequence of Corynebacterium casei LMG S-19264T (=DSM 44701T), isolated from a smear-ripened cheese.</title>
        <authorList>
            <consortium name="US DOE Joint Genome Institute (JGI-PGF)"/>
            <person name="Walter F."/>
            <person name="Albersmeier A."/>
            <person name="Kalinowski J."/>
            <person name="Ruckert C."/>
        </authorList>
    </citation>
    <scope>NUCLEOTIDE SEQUENCE</scope>
    <source>
        <strain evidence="3">JCM 4122</strain>
    </source>
</reference>
<evidence type="ECO:0000256" key="1">
    <source>
        <dbReference type="SAM" id="MobiDB-lite"/>
    </source>
</evidence>